<gene>
    <name evidence="10" type="primary">usb1</name>
    <name evidence="8" type="synonym">USB1</name>
    <name evidence="10" type="ORF">AOXY_G18361</name>
</gene>
<dbReference type="Proteomes" id="UP001230051">
    <property type="component" value="Unassembled WGS sequence"/>
</dbReference>
<keyword evidence="1 8" id="KW-0540">Nuclease</keyword>
<evidence type="ECO:0000313" key="11">
    <source>
        <dbReference type="Proteomes" id="UP001230051"/>
    </source>
</evidence>
<feature type="compositionally biased region" description="Basic and acidic residues" evidence="9">
    <location>
        <begin position="24"/>
        <end position="35"/>
    </location>
</feature>
<dbReference type="EMBL" id="JAGXEW010000017">
    <property type="protein sequence ID" value="KAK1162076.1"/>
    <property type="molecule type" value="Genomic_DNA"/>
</dbReference>
<evidence type="ECO:0000313" key="10">
    <source>
        <dbReference type="EMBL" id="KAK1162076.1"/>
    </source>
</evidence>
<comment type="function">
    <text evidence="8">Phosphodiesterase responsible for the U6 snRNA 3' end processing. Acts as an exoribonuclease (RNase) responsible for trimming the poly(U) tract of the last nucleotides in the pre-U6 snRNA molecule, leading to the formation of mature U6 snRNA.</text>
</comment>
<dbReference type="InterPro" id="IPR027521">
    <property type="entry name" value="Usb1"/>
</dbReference>
<evidence type="ECO:0000256" key="4">
    <source>
        <dbReference type="ARBA" id="ARBA00023242"/>
    </source>
</evidence>
<dbReference type="Gene3D" id="3.90.1140.10">
    <property type="entry name" value="Cyclic phosphodiesterase"/>
    <property type="match status" value="1"/>
</dbReference>
<feature type="active site" description="Proton donor/acceptor" evidence="8">
    <location>
        <position position="161"/>
    </location>
</feature>
<evidence type="ECO:0000256" key="9">
    <source>
        <dbReference type="SAM" id="MobiDB-lite"/>
    </source>
</evidence>
<evidence type="ECO:0000256" key="6">
    <source>
        <dbReference type="ARBA" id="ARBA00029305"/>
    </source>
</evidence>
<reference evidence="10" key="1">
    <citation type="submission" date="2022-02" db="EMBL/GenBank/DDBJ databases">
        <title>Atlantic sturgeon de novo genome assembly.</title>
        <authorList>
            <person name="Stock M."/>
            <person name="Klopp C."/>
            <person name="Guiguen Y."/>
            <person name="Cabau C."/>
            <person name="Parinello H."/>
            <person name="Santidrian Yebra-Pimentel E."/>
            <person name="Kuhl H."/>
            <person name="Dirks R.P."/>
            <person name="Guessner J."/>
            <person name="Wuertz S."/>
            <person name="Du K."/>
            <person name="Schartl M."/>
        </authorList>
    </citation>
    <scope>NUCLEOTIDE SEQUENCE</scope>
    <source>
        <strain evidence="10">STURGEONOMICS-FGT-2020</strain>
        <tissue evidence="10">Whole blood</tissue>
    </source>
</reference>
<organism evidence="10 11">
    <name type="scientific">Acipenser oxyrinchus oxyrinchus</name>
    <dbReference type="NCBI Taxonomy" id="40147"/>
    <lineage>
        <taxon>Eukaryota</taxon>
        <taxon>Metazoa</taxon>
        <taxon>Chordata</taxon>
        <taxon>Craniata</taxon>
        <taxon>Vertebrata</taxon>
        <taxon>Euteleostomi</taxon>
        <taxon>Actinopterygii</taxon>
        <taxon>Chondrostei</taxon>
        <taxon>Acipenseriformes</taxon>
        <taxon>Acipenseridae</taxon>
        <taxon>Acipenser</taxon>
    </lineage>
</organism>
<keyword evidence="4 8" id="KW-0539">Nucleus</keyword>
<keyword evidence="3" id="KW-0456">Lyase</keyword>
<comment type="subcellular location">
    <subcellularLocation>
        <location evidence="8">Nucleus</location>
    </subcellularLocation>
</comment>
<keyword evidence="2 8" id="KW-0378">Hydrolase</keyword>
<dbReference type="GO" id="GO:0034477">
    <property type="term" value="P:U6 snRNA 3'-end processing"/>
    <property type="evidence" value="ECO:0007669"/>
    <property type="project" value="UniProtKB-UniRule"/>
</dbReference>
<comment type="catalytic activity">
    <reaction evidence="6">
        <text>a 3'-end uridylyl-adenosine-RNA = a 3'-end 2',3'-cyclophospho-uridine-RNA + adenosine</text>
        <dbReference type="Rhea" id="RHEA:67896"/>
        <dbReference type="Rhea" id="RHEA-COMP:17385"/>
        <dbReference type="Rhea" id="RHEA-COMP:17386"/>
        <dbReference type="ChEBI" id="CHEBI:16335"/>
        <dbReference type="ChEBI" id="CHEBI:85644"/>
        <dbReference type="ChEBI" id="CHEBI:176518"/>
    </reaction>
    <physiologicalReaction direction="left-to-right" evidence="6">
        <dbReference type="Rhea" id="RHEA:67897"/>
    </physiologicalReaction>
</comment>
<evidence type="ECO:0000256" key="7">
    <source>
        <dbReference type="ARBA" id="ARBA00046102"/>
    </source>
</evidence>
<keyword evidence="11" id="KW-1185">Reference proteome</keyword>
<dbReference type="AlphaFoldDB" id="A0AAD8G1W8"/>
<dbReference type="PANTHER" id="PTHR13522">
    <property type="entry name" value="U6 SNRNA PHOSPHODIESTERASE 1"/>
    <property type="match status" value="1"/>
</dbReference>
<feature type="region of interest" description="Disordered" evidence="9">
    <location>
        <begin position="1"/>
        <end position="35"/>
    </location>
</feature>
<sequence length="305" mass="34548">MLVGYSSSSEEENEVIQNGKRKGEHTQSDDSSLDNKRCKKEAGCLLKVTRLESVTDSKKSSSHAKGEEARPPQKCVLEQRPHLPVPGSVLNMFKETEEKEGFEDSTQYGGRIRSFAHERGNWATYVYLPYLAEDESLELVDQLISGAGAHGVSLTRMEEFHISLSQTVILRHHWIEPFVLSLKEGLASGRRFLCVADRLKVYTNQERTRTFLGLEVRAGHAQMLEIVRAIDRTMLEFNLSTFHQNPSFHISLAWCVGDCSESLRGCFQELQNIVDDFEDSASLLRFSGHEIRCKSGNKFFSFPLL</sequence>
<evidence type="ECO:0000256" key="8">
    <source>
        <dbReference type="HAMAP-Rule" id="MF_03040"/>
    </source>
</evidence>
<dbReference type="FunFam" id="3.90.1140.10:FF:000002">
    <property type="entry name" value="U6 snRNA phosphodiesterase"/>
    <property type="match status" value="1"/>
</dbReference>
<comment type="similarity">
    <text evidence="8">Belongs to the 2H phosphoesterase superfamily. USB1 family.</text>
</comment>
<name>A0AAD8G1W8_ACIOX</name>
<comment type="function">
    <text evidence="7">3'-5' RNA exonuclease that trims the 3' end of oligo(U) and oligo(A) tracts of the pre-U6 small nuclear RNA (snRNA) molecule, leading to the formation of a mature U6 snRNA 3' end-terminated with a 2',3'-cyclic phosphate. Participates in the U6 snRNA 3' end processing that prevents U6 snRNA degradation. In addition also removes uridines from the 3' end of U6atac snRNA and possibly the vault RNA VTRNA1-1.</text>
</comment>
<dbReference type="Pfam" id="PF09749">
    <property type="entry name" value="HVSL"/>
    <property type="match status" value="1"/>
</dbReference>
<protein>
    <recommendedName>
        <fullName evidence="8">U6 snRNA phosphodiesterase</fullName>
        <ecNumber evidence="8">3.1.4.-</ecNumber>
    </recommendedName>
</protein>
<feature type="active site" description="Proton donor/acceptor" evidence="8">
    <location>
        <position position="249"/>
    </location>
</feature>
<dbReference type="HAMAP" id="MF_03040">
    <property type="entry name" value="USB1"/>
    <property type="match status" value="1"/>
</dbReference>
<dbReference type="PANTHER" id="PTHR13522:SF3">
    <property type="entry name" value="U6 SNRNA PHOSPHODIESTERASE 1"/>
    <property type="match status" value="1"/>
</dbReference>
<comment type="catalytic activity">
    <reaction evidence="5">
        <text>a 3'-end uridylyl-uridine-RNA = a 3'-end 2',3'-cyclophospho-uridine-RNA + uridine</text>
        <dbReference type="Rhea" id="RHEA:46052"/>
        <dbReference type="Rhea" id="RHEA-COMP:17384"/>
        <dbReference type="Rhea" id="RHEA-COMP:17385"/>
        <dbReference type="ChEBI" id="CHEBI:16704"/>
        <dbReference type="ChEBI" id="CHEBI:85643"/>
        <dbReference type="ChEBI" id="CHEBI:85644"/>
    </reaction>
    <physiologicalReaction direction="left-to-right" evidence="5">
        <dbReference type="Rhea" id="RHEA:46053"/>
    </physiologicalReaction>
</comment>
<comment type="caution">
    <text evidence="10">The sequence shown here is derived from an EMBL/GenBank/DDBJ whole genome shotgun (WGS) entry which is preliminary data.</text>
</comment>
<dbReference type="GO" id="GO:0005634">
    <property type="term" value="C:nucleus"/>
    <property type="evidence" value="ECO:0007669"/>
    <property type="project" value="UniProtKB-SubCell"/>
</dbReference>
<dbReference type="GO" id="GO:0016829">
    <property type="term" value="F:lyase activity"/>
    <property type="evidence" value="ECO:0007669"/>
    <property type="project" value="UniProtKB-KW"/>
</dbReference>
<evidence type="ECO:0000256" key="1">
    <source>
        <dbReference type="ARBA" id="ARBA00022722"/>
    </source>
</evidence>
<proteinExistence type="inferred from homology"/>
<evidence type="ECO:0000256" key="3">
    <source>
        <dbReference type="ARBA" id="ARBA00023239"/>
    </source>
</evidence>
<dbReference type="GO" id="GO:1990838">
    <property type="term" value="F:poly(U)-specific exoribonuclease activity, producing 3' uridine cyclic phosphate ends"/>
    <property type="evidence" value="ECO:0007669"/>
    <property type="project" value="UniProtKB-UniRule"/>
</dbReference>
<evidence type="ECO:0000256" key="5">
    <source>
        <dbReference type="ARBA" id="ARBA00029300"/>
    </source>
</evidence>
<feature type="region of interest" description="Disordered" evidence="9">
    <location>
        <begin position="52"/>
        <end position="74"/>
    </location>
</feature>
<evidence type="ECO:0000256" key="2">
    <source>
        <dbReference type="ARBA" id="ARBA00022801"/>
    </source>
</evidence>
<dbReference type="EC" id="3.1.4.-" evidence="8"/>
<accession>A0AAD8G1W8</accession>